<dbReference type="PANTHER" id="PTHR33164">
    <property type="entry name" value="TRANSCRIPTIONAL REGULATOR, MARR FAMILY"/>
    <property type="match status" value="1"/>
</dbReference>
<dbReference type="InterPro" id="IPR036390">
    <property type="entry name" value="WH_DNA-bd_sf"/>
</dbReference>
<dbReference type="EMBL" id="NOIG01000008">
    <property type="protein sequence ID" value="OYD49934.1"/>
    <property type="molecule type" value="Genomic_DNA"/>
</dbReference>
<accession>A0A235ELN4</accession>
<evidence type="ECO:0000256" key="3">
    <source>
        <dbReference type="ARBA" id="ARBA00023163"/>
    </source>
</evidence>
<keyword evidence="3" id="KW-0804">Transcription</keyword>
<dbReference type="RefSeq" id="WP_094290090.1">
    <property type="nucleotide sequence ID" value="NZ_NOIG01000008.1"/>
</dbReference>
<dbReference type="InterPro" id="IPR039422">
    <property type="entry name" value="MarR/SlyA-like"/>
</dbReference>
<dbReference type="GO" id="GO:0003700">
    <property type="term" value="F:DNA-binding transcription factor activity"/>
    <property type="evidence" value="ECO:0007669"/>
    <property type="project" value="InterPro"/>
</dbReference>
<evidence type="ECO:0000256" key="4">
    <source>
        <dbReference type="SAM" id="MobiDB-lite"/>
    </source>
</evidence>
<dbReference type="GO" id="GO:0003677">
    <property type="term" value="F:DNA binding"/>
    <property type="evidence" value="ECO:0007669"/>
    <property type="project" value="UniProtKB-KW"/>
</dbReference>
<dbReference type="PANTHER" id="PTHR33164:SF43">
    <property type="entry name" value="HTH-TYPE TRANSCRIPTIONAL REPRESSOR YETL"/>
    <property type="match status" value="1"/>
</dbReference>
<dbReference type="OrthoDB" id="117723at2"/>
<reference evidence="6 7" key="1">
    <citation type="submission" date="2017-07" db="EMBL/GenBank/DDBJ databases">
        <title>Acidovorax KNDSW TSA 6 genome sequence and assembly.</title>
        <authorList>
            <person name="Mayilraj S."/>
        </authorList>
    </citation>
    <scope>NUCLEOTIDE SEQUENCE [LARGE SCALE GENOMIC DNA]</scope>
    <source>
        <strain evidence="6 7">KNDSW-TSA6</strain>
    </source>
</reference>
<keyword evidence="2" id="KW-0238">DNA-binding</keyword>
<evidence type="ECO:0000313" key="7">
    <source>
        <dbReference type="Proteomes" id="UP000215441"/>
    </source>
</evidence>
<dbReference type="Proteomes" id="UP000215441">
    <property type="component" value="Unassembled WGS sequence"/>
</dbReference>
<sequence>MPSPRTSKKTAVATLDTPATPAPESVDTGFLRTLVGYNARRASLAVIEVFMERMAVYRLKVVDFSVLSLVAHNPGVTSRQLCVTLGVLPPNLVGLVAALERRGLIERRPHPSDGRAMGLHLTPAGVELTAQAEQTAAQLEVDATAGLTATERKTLIRLLQKVYARDGA</sequence>
<proteinExistence type="predicted"/>
<dbReference type="Pfam" id="PF12802">
    <property type="entry name" value="MarR_2"/>
    <property type="match status" value="1"/>
</dbReference>
<evidence type="ECO:0000256" key="1">
    <source>
        <dbReference type="ARBA" id="ARBA00023015"/>
    </source>
</evidence>
<name>A0A235ELN4_9BURK</name>
<protein>
    <submittedName>
        <fullName evidence="6">MarR family transcriptional regulator</fullName>
    </submittedName>
</protein>
<dbReference type="AlphaFoldDB" id="A0A235ELN4"/>
<feature type="domain" description="HTH marR-type" evidence="5">
    <location>
        <begin position="32"/>
        <end position="164"/>
    </location>
</feature>
<dbReference type="SMART" id="SM00347">
    <property type="entry name" value="HTH_MARR"/>
    <property type="match status" value="1"/>
</dbReference>
<dbReference type="GO" id="GO:0006950">
    <property type="term" value="P:response to stress"/>
    <property type="evidence" value="ECO:0007669"/>
    <property type="project" value="TreeGrafter"/>
</dbReference>
<keyword evidence="7" id="KW-1185">Reference proteome</keyword>
<evidence type="ECO:0000259" key="5">
    <source>
        <dbReference type="PROSITE" id="PS50995"/>
    </source>
</evidence>
<evidence type="ECO:0000313" key="6">
    <source>
        <dbReference type="EMBL" id="OYD49934.1"/>
    </source>
</evidence>
<dbReference type="PROSITE" id="PS01117">
    <property type="entry name" value="HTH_MARR_1"/>
    <property type="match status" value="1"/>
</dbReference>
<dbReference type="InterPro" id="IPR023187">
    <property type="entry name" value="Tscrpt_reg_MarR-type_CS"/>
</dbReference>
<dbReference type="SUPFAM" id="SSF46785">
    <property type="entry name" value="Winged helix' DNA-binding domain"/>
    <property type="match status" value="1"/>
</dbReference>
<dbReference type="Gene3D" id="1.10.10.10">
    <property type="entry name" value="Winged helix-like DNA-binding domain superfamily/Winged helix DNA-binding domain"/>
    <property type="match status" value="1"/>
</dbReference>
<dbReference type="PRINTS" id="PR00598">
    <property type="entry name" value="HTHMARR"/>
</dbReference>
<organism evidence="6 7">
    <name type="scientific">Acidovorax kalamii</name>
    <dbReference type="NCBI Taxonomy" id="2004485"/>
    <lineage>
        <taxon>Bacteria</taxon>
        <taxon>Pseudomonadati</taxon>
        <taxon>Pseudomonadota</taxon>
        <taxon>Betaproteobacteria</taxon>
        <taxon>Burkholderiales</taxon>
        <taxon>Comamonadaceae</taxon>
        <taxon>Acidovorax</taxon>
    </lineage>
</organism>
<dbReference type="PROSITE" id="PS50995">
    <property type="entry name" value="HTH_MARR_2"/>
    <property type="match status" value="1"/>
</dbReference>
<keyword evidence="1" id="KW-0805">Transcription regulation</keyword>
<evidence type="ECO:0000256" key="2">
    <source>
        <dbReference type="ARBA" id="ARBA00023125"/>
    </source>
</evidence>
<dbReference type="InterPro" id="IPR036388">
    <property type="entry name" value="WH-like_DNA-bd_sf"/>
</dbReference>
<comment type="caution">
    <text evidence="6">The sequence shown here is derived from an EMBL/GenBank/DDBJ whole genome shotgun (WGS) entry which is preliminary data.</text>
</comment>
<feature type="region of interest" description="Disordered" evidence="4">
    <location>
        <begin position="1"/>
        <end position="22"/>
    </location>
</feature>
<gene>
    <name evidence="6" type="ORF">CBY09_13405</name>
</gene>
<dbReference type="InterPro" id="IPR000835">
    <property type="entry name" value="HTH_MarR-typ"/>
</dbReference>